<dbReference type="Pfam" id="PF00912">
    <property type="entry name" value="Transgly"/>
    <property type="match status" value="1"/>
</dbReference>
<evidence type="ECO:0000256" key="5">
    <source>
        <dbReference type="ARBA" id="ARBA00022692"/>
    </source>
</evidence>
<protein>
    <recommendedName>
        <fullName evidence="11">Biosynthetic peptidoglycan transglycosylase</fullName>
        <ecNumber evidence="11">2.4.99.28</ecNumber>
    </recommendedName>
    <alternativeName>
        <fullName evidence="11">Glycan polymerase</fullName>
    </alternativeName>
    <alternativeName>
        <fullName evidence="11">Peptidoglycan glycosyltransferase MtgA</fullName>
        <shortName evidence="11">PGT</shortName>
    </alternativeName>
</protein>
<evidence type="ECO:0000256" key="1">
    <source>
        <dbReference type="ARBA" id="ARBA00022475"/>
    </source>
</evidence>
<evidence type="ECO:0000313" key="14">
    <source>
        <dbReference type="Proteomes" id="UP000076404"/>
    </source>
</evidence>
<dbReference type="InterPro" id="IPR023346">
    <property type="entry name" value="Lysozyme-like_dom_sf"/>
</dbReference>
<evidence type="ECO:0000313" key="13">
    <source>
        <dbReference type="EMBL" id="AMW05183.1"/>
    </source>
</evidence>
<dbReference type="GO" id="GO:0008955">
    <property type="term" value="F:peptidoglycan glycosyltransferase activity"/>
    <property type="evidence" value="ECO:0007669"/>
    <property type="project" value="UniProtKB-UniRule"/>
</dbReference>
<keyword evidence="7 11" id="KW-0573">Peptidoglycan synthesis</keyword>
<dbReference type="HAMAP" id="MF_00766">
    <property type="entry name" value="PGT_MtgA"/>
    <property type="match status" value="1"/>
</dbReference>
<dbReference type="Gene3D" id="1.10.3810.10">
    <property type="entry name" value="Biosynthetic peptidoglycan transglycosylase-like"/>
    <property type="match status" value="1"/>
</dbReference>
<dbReference type="InterPro" id="IPR011812">
    <property type="entry name" value="Pep_trsgly"/>
</dbReference>
<dbReference type="InterPro" id="IPR001264">
    <property type="entry name" value="Glyco_trans_51"/>
</dbReference>
<proteinExistence type="inferred from homology"/>
<dbReference type="GO" id="GO:0071555">
    <property type="term" value="P:cell wall organization"/>
    <property type="evidence" value="ECO:0007669"/>
    <property type="project" value="UniProtKB-KW"/>
</dbReference>
<dbReference type="Proteomes" id="UP000076404">
    <property type="component" value="Chromosome"/>
</dbReference>
<dbReference type="AlphaFoldDB" id="A0A143BKP6"/>
<dbReference type="InterPro" id="IPR036950">
    <property type="entry name" value="PBP_transglycosylase"/>
</dbReference>
<dbReference type="EMBL" id="CP011454">
    <property type="protein sequence ID" value="AMW05183.1"/>
    <property type="molecule type" value="Genomic_DNA"/>
</dbReference>
<comment type="function">
    <text evidence="11">Peptidoglycan polymerase that catalyzes glycan chain elongation from lipid-linked precursors.</text>
</comment>
<sequence>MRLPFTAQTDRPVRSWPVRIARALLLLAVAPIPLILLFAVINPPVTMVMLGRVVQRVGAGERPYWPAHTPIARSDMTPSVRRAVLASEDDRFYLHNGIDFVELNNALDRRKRGGKLRGASTLTQQVAKNIFLWNGRSFIRKGMEAYLTVLLEIFLTKERLLDLYLNLAEWGPNQFGIEAGAQHHFRKSASRLTRDEAARMAAILPSPRKWSPRGPIASRRVGAILGRMQYAAPRTEEVK</sequence>
<evidence type="ECO:0000256" key="3">
    <source>
        <dbReference type="ARBA" id="ARBA00022676"/>
    </source>
</evidence>
<dbReference type="NCBIfam" id="TIGR02070">
    <property type="entry name" value="mono_pep_trsgly"/>
    <property type="match status" value="1"/>
</dbReference>
<dbReference type="GO" id="GO:0009252">
    <property type="term" value="P:peptidoglycan biosynthetic process"/>
    <property type="evidence" value="ECO:0007669"/>
    <property type="project" value="UniProtKB-UniRule"/>
</dbReference>
<keyword evidence="6 11" id="KW-0133">Cell shape</keyword>
<keyword evidence="14" id="KW-1185">Reference proteome</keyword>
<reference evidence="13 14" key="2">
    <citation type="journal article" date="2016" name="Environ. Microbiol. Rep.">
        <title>Metagenomic evidence for the presence of phototrophic Gemmatimonadetes bacteria in diverse environments.</title>
        <authorList>
            <person name="Zeng Y."/>
            <person name="Baumbach J."/>
            <person name="Barbosa E.G."/>
            <person name="Azevedo V."/>
            <person name="Zhang C."/>
            <person name="Koblizek M."/>
        </authorList>
    </citation>
    <scope>NUCLEOTIDE SEQUENCE [LARGE SCALE GENOMIC DNA]</scope>
    <source>
        <strain evidence="13 14">AP64</strain>
    </source>
</reference>
<dbReference type="PANTHER" id="PTHR30400">
    <property type="entry name" value="MONOFUNCTIONAL BIOSYNTHETIC PEPTIDOGLYCAN TRANSGLYCOSYLASE"/>
    <property type="match status" value="1"/>
</dbReference>
<evidence type="ECO:0000256" key="9">
    <source>
        <dbReference type="ARBA" id="ARBA00023136"/>
    </source>
</evidence>
<dbReference type="PANTHER" id="PTHR30400:SF0">
    <property type="entry name" value="BIOSYNTHETIC PEPTIDOGLYCAN TRANSGLYCOSYLASE"/>
    <property type="match status" value="1"/>
</dbReference>
<comment type="catalytic activity">
    <reaction evidence="11">
        <text>[GlcNAc-(1-&gt;4)-Mur2Ac(oyl-L-Ala-gamma-D-Glu-L-Lys-D-Ala-D-Ala)](n)-di-trans,octa-cis-undecaprenyl diphosphate + beta-D-GlcNAc-(1-&gt;4)-Mur2Ac(oyl-L-Ala-gamma-D-Glu-L-Lys-D-Ala-D-Ala)-di-trans,octa-cis-undecaprenyl diphosphate = [GlcNAc-(1-&gt;4)-Mur2Ac(oyl-L-Ala-gamma-D-Glu-L-Lys-D-Ala-D-Ala)](n+1)-di-trans,octa-cis-undecaprenyl diphosphate + di-trans,octa-cis-undecaprenyl diphosphate + H(+)</text>
        <dbReference type="Rhea" id="RHEA:23708"/>
        <dbReference type="Rhea" id="RHEA-COMP:9602"/>
        <dbReference type="Rhea" id="RHEA-COMP:9603"/>
        <dbReference type="ChEBI" id="CHEBI:15378"/>
        <dbReference type="ChEBI" id="CHEBI:58405"/>
        <dbReference type="ChEBI" id="CHEBI:60033"/>
        <dbReference type="ChEBI" id="CHEBI:78435"/>
        <dbReference type="EC" id="2.4.99.28"/>
    </reaction>
</comment>
<comment type="subcellular location">
    <subcellularLocation>
        <location evidence="11">Cell membrane</location>
        <topology evidence="11">Single-pass membrane protein</topology>
    </subcellularLocation>
</comment>
<dbReference type="GO" id="GO:0009274">
    <property type="term" value="C:peptidoglycan-based cell wall"/>
    <property type="evidence" value="ECO:0007669"/>
    <property type="project" value="InterPro"/>
</dbReference>
<keyword evidence="2" id="KW-0997">Cell inner membrane</keyword>
<keyword evidence="3 11" id="KW-0328">Glycosyltransferase</keyword>
<dbReference type="GO" id="GO:0016763">
    <property type="term" value="F:pentosyltransferase activity"/>
    <property type="evidence" value="ECO:0007669"/>
    <property type="project" value="InterPro"/>
</dbReference>
<dbReference type="GO" id="GO:0005886">
    <property type="term" value="C:plasma membrane"/>
    <property type="evidence" value="ECO:0007669"/>
    <property type="project" value="UniProtKB-SubCell"/>
</dbReference>
<dbReference type="GO" id="GO:0008360">
    <property type="term" value="P:regulation of cell shape"/>
    <property type="evidence" value="ECO:0007669"/>
    <property type="project" value="UniProtKB-KW"/>
</dbReference>
<feature type="transmembrane region" description="Helical" evidence="11">
    <location>
        <begin position="20"/>
        <end position="41"/>
    </location>
</feature>
<accession>A0A143BKP6</accession>
<keyword evidence="1 11" id="KW-1003">Cell membrane</keyword>
<dbReference type="KEGG" id="gph:GEMMAAP_10885"/>
<evidence type="ECO:0000256" key="10">
    <source>
        <dbReference type="ARBA" id="ARBA00023316"/>
    </source>
</evidence>
<organism evidence="13 14">
    <name type="scientific">Gemmatimonas phototrophica</name>
    <dbReference type="NCBI Taxonomy" id="1379270"/>
    <lineage>
        <taxon>Bacteria</taxon>
        <taxon>Pseudomonadati</taxon>
        <taxon>Gemmatimonadota</taxon>
        <taxon>Gemmatimonadia</taxon>
        <taxon>Gemmatimonadales</taxon>
        <taxon>Gemmatimonadaceae</taxon>
        <taxon>Gemmatimonas</taxon>
    </lineage>
</organism>
<evidence type="ECO:0000259" key="12">
    <source>
        <dbReference type="Pfam" id="PF00912"/>
    </source>
</evidence>
<comment type="similarity">
    <text evidence="11">Belongs to the glycosyltransferase 51 family.</text>
</comment>
<gene>
    <name evidence="11" type="primary">mtgA</name>
    <name evidence="13" type="ORF">GEMMAAP_10885</name>
</gene>
<feature type="domain" description="Glycosyl transferase family 51" evidence="12">
    <location>
        <begin position="67"/>
        <end position="228"/>
    </location>
</feature>
<evidence type="ECO:0000256" key="2">
    <source>
        <dbReference type="ARBA" id="ARBA00022519"/>
    </source>
</evidence>
<evidence type="ECO:0000256" key="7">
    <source>
        <dbReference type="ARBA" id="ARBA00022984"/>
    </source>
</evidence>
<dbReference type="EC" id="2.4.99.28" evidence="11"/>
<comment type="pathway">
    <text evidence="11">Cell wall biogenesis; peptidoglycan biosynthesis.</text>
</comment>
<keyword evidence="10 11" id="KW-0961">Cell wall biogenesis/degradation</keyword>
<dbReference type="SUPFAM" id="SSF53955">
    <property type="entry name" value="Lysozyme-like"/>
    <property type="match status" value="1"/>
</dbReference>
<evidence type="ECO:0000256" key="11">
    <source>
        <dbReference type="HAMAP-Rule" id="MF_00766"/>
    </source>
</evidence>
<keyword evidence="9 11" id="KW-0472">Membrane</keyword>
<keyword evidence="4 11" id="KW-0808">Transferase</keyword>
<evidence type="ECO:0000256" key="8">
    <source>
        <dbReference type="ARBA" id="ARBA00022989"/>
    </source>
</evidence>
<dbReference type="UniPathway" id="UPA00219"/>
<evidence type="ECO:0000256" key="4">
    <source>
        <dbReference type="ARBA" id="ARBA00022679"/>
    </source>
</evidence>
<dbReference type="STRING" id="1379270.GEMMAAP_10885"/>
<name>A0A143BKP6_9BACT</name>
<reference evidence="13 14" key="1">
    <citation type="journal article" date="2014" name="Proc. Natl. Acad. Sci. U.S.A.">
        <title>Functional type 2 photosynthetic reaction centers found in the rare bacterial phylum Gemmatimonadetes.</title>
        <authorList>
            <person name="Zeng Y."/>
            <person name="Feng F."/>
            <person name="Medova H."/>
            <person name="Dean J."/>
            <person name="Koblizek M."/>
        </authorList>
    </citation>
    <scope>NUCLEOTIDE SEQUENCE [LARGE SCALE GENOMIC DNA]</scope>
    <source>
        <strain evidence="13 14">AP64</strain>
    </source>
</reference>
<dbReference type="eggNOG" id="COG0744">
    <property type="taxonomic scope" value="Bacteria"/>
</dbReference>
<keyword evidence="5 11" id="KW-0812">Transmembrane</keyword>
<evidence type="ECO:0000256" key="6">
    <source>
        <dbReference type="ARBA" id="ARBA00022960"/>
    </source>
</evidence>
<keyword evidence="8 11" id="KW-1133">Transmembrane helix</keyword>